<dbReference type="OrthoDB" id="8410635at2"/>
<feature type="region of interest" description="Disordered" evidence="1">
    <location>
        <begin position="1"/>
        <end position="20"/>
    </location>
</feature>
<dbReference type="EMBL" id="LNUW01000004">
    <property type="protein sequence ID" value="KXG87673.1"/>
    <property type="molecule type" value="Genomic_DNA"/>
</dbReference>
<sequence length="68" mass="7734">MTEPEKTYTATFRHNARQPQDWQKTLSRIPGLTLISATGRHARIKGTLEAIAKLGDDVIVEEELPRYL</sequence>
<organism evidence="2 3">
    <name type="scientific">Agrobacterium bohemicum</name>
    <dbReference type="NCBI Taxonomy" id="2052828"/>
    <lineage>
        <taxon>Bacteria</taxon>
        <taxon>Pseudomonadati</taxon>
        <taxon>Pseudomonadota</taxon>
        <taxon>Alphaproteobacteria</taxon>
        <taxon>Hyphomicrobiales</taxon>
        <taxon>Rhizobiaceae</taxon>
        <taxon>Rhizobium/Agrobacterium group</taxon>
        <taxon>Agrobacterium</taxon>
    </lineage>
</organism>
<accession>A0A135P8C3</accession>
<dbReference type="RefSeq" id="WP_067652754.1">
    <property type="nucleotide sequence ID" value="NZ_KQ961034.1"/>
</dbReference>
<evidence type="ECO:0000256" key="1">
    <source>
        <dbReference type="SAM" id="MobiDB-lite"/>
    </source>
</evidence>
<comment type="caution">
    <text evidence="2">The sequence shown here is derived from an EMBL/GenBank/DDBJ whole genome shotgun (WGS) entry which is preliminary data.</text>
</comment>
<proteinExistence type="predicted"/>
<dbReference type="Proteomes" id="UP000070498">
    <property type="component" value="Unassembled WGS sequence"/>
</dbReference>
<reference evidence="2 3" key="1">
    <citation type="submission" date="2015-11" db="EMBL/GenBank/DDBJ databases">
        <title>Draft genome sequence of Agrobacterium sp. R89-1.</title>
        <authorList>
            <person name="Zahradnik J."/>
            <person name="Kyslikova E."/>
            <person name="Palyzova A."/>
            <person name="Kyslik P."/>
        </authorList>
    </citation>
    <scope>NUCLEOTIDE SEQUENCE [LARGE SCALE GENOMIC DNA]</scope>
    <source>
        <strain evidence="2 3">R89-1</strain>
    </source>
</reference>
<evidence type="ECO:0000313" key="3">
    <source>
        <dbReference type="Proteomes" id="UP000070498"/>
    </source>
</evidence>
<feature type="compositionally biased region" description="Polar residues" evidence="1">
    <location>
        <begin position="8"/>
        <end position="20"/>
    </location>
</feature>
<dbReference type="AlphaFoldDB" id="A0A135P8C3"/>
<keyword evidence="3" id="KW-1185">Reference proteome</keyword>
<evidence type="ECO:0000313" key="2">
    <source>
        <dbReference type="EMBL" id="KXG87673.1"/>
    </source>
</evidence>
<gene>
    <name evidence="2" type="ORF">ATO67_18740</name>
</gene>
<name>A0A135P8C3_9HYPH</name>
<protein>
    <submittedName>
        <fullName evidence="2">Uncharacterized protein</fullName>
    </submittedName>
</protein>